<evidence type="ECO:0000313" key="1">
    <source>
        <dbReference type="EMBL" id="DAE02395.1"/>
    </source>
</evidence>
<organism evidence="1">
    <name type="scientific">Herelleviridae sp. cttEB8</name>
    <dbReference type="NCBI Taxonomy" id="2825832"/>
    <lineage>
        <taxon>Viruses</taxon>
        <taxon>Duplodnaviria</taxon>
        <taxon>Heunggongvirae</taxon>
        <taxon>Uroviricota</taxon>
        <taxon>Caudoviricetes</taxon>
        <taxon>Herelleviridae</taxon>
    </lineage>
</organism>
<dbReference type="EMBL" id="BK015344">
    <property type="protein sequence ID" value="DAE02395.1"/>
    <property type="molecule type" value="Genomic_DNA"/>
</dbReference>
<reference evidence="1" key="1">
    <citation type="journal article" date="2021" name="Proc. Natl. Acad. Sci. U.S.A.">
        <title>A Catalog of Tens of Thousands of Viruses from Human Metagenomes Reveals Hidden Associations with Chronic Diseases.</title>
        <authorList>
            <person name="Tisza M.J."/>
            <person name="Buck C.B."/>
        </authorList>
    </citation>
    <scope>NUCLEOTIDE SEQUENCE</scope>
    <source>
        <strain evidence="1">CttEB8</strain>
    </source>
</reference>
<sequence length="90" mass="10295">MNGMEIKNAIIIDGVLHEMSESFNINFDCSKCSLYKECNECEMKHEAYLCNVMGCFCFVNRGKVTVTLSREEPKSVGEIYRNGVKIDKEE</sequence>
<accession>A0A8S5P7I9</accession>
<name>A0A8S5P7I9_9CAUD</name>
<protein>
    <submittedName>
        <fullName evidence="1">Uncharacterized protein</fullName>
    </submittedName>
</protein>
<proteinExistence type="predicted"/>